<dbReference type="PANTHER" id="PTHR43140:SF1">
    <property type="entry name" value="TYPE I RESTRICTION ENZYME ECOKI SPECIFICITY SUBUNIT"/>
    <property type="match status" value="1"/>
</dbReference>
<gene>
    <name evidence="6" type="ORF">RCF98_16600</name>
</gene>
<dbReference type="PANTHER" id="PTHR43140">
    <property type="entry name" value="TYPE-1 RESTRICTION ENZYME ECOKI SPECIFICITY PROTEIN"/>
    <property type="match status" value="1"/>
</dbReference>
<evidence type="ECO:0000259" key="5">
    <source>
        <dbReference type="Pfam" id="PF01420"/>
    </source>
</evidence>
<dbReference type="Proteomes" id="UP001236657">
    <property type="component" value="Chromosome"/>
</dbReference>
<evidence type="ECO:0000256" key="3">
    <source>
        <dbReference type="ARBA" id="ARBA00023125"/>
    </source>
</evidence>
<keyword evidence="7" id="KW-1185">Reference proteome</keyword>
<organism evidence="6 7">
    <name type="scientific">Thiothrix lacustris</name>
    <dbReference type="NCBI Taxonomy" id="525917"/>
    <lineage>
        <taxon>Bacteria</taxon>
        <taxon>Pseudomonadati</taxon>
        <taxon>Pseudomonadota</taxon>
        <taxon>Gammaproteobacteria</taxon>
        <taxon>Thiotrichales</taxon>
        <taxon>Thiotrichaceae</taxon>
        <taxon>Thiothrix</taxon>
    </lineage>
</organism>
<dbReference type="CDD" id="cd17283">
    <property type="entry name" value="RMtype1_S_Hpy180ORF7835P_TRD2-CR2_like"/>
    <property type="match status" value="1"/>
</dbReference>
<dbReference type="GO" id="GO:0016787">
    <property type="term" value="F:hydrolase activity"/>
    <property type="evidence" value="ECO:0007669"/>
    <property type="project" value="UniProtKB-KW"/>
</dbReference>
<dbReference type="EC" id="3.1.21.-" evidence="6"/>
<dbReference type="Pfam" id="PF01420">
    <property type="entry name" value="Methylase_S"/>
    <property type="match status" value="2"/>
</dbReference>
<keyword evidence="2" id="KW-0680">Restriction system</keyword>
<dbReference type="GO" id="GO:0004519">
    <property type="term" value="F:endonuclease activity"/>
    <property type="evidence" value="ECO:0007669"/>
    <property type="project" value="UniProtKB-KW"/>
</dbReference>
<proteinExistence type="inferred from homology"/>
<keyword evidence="6" id="KW-0255">Endonuclease</keyword>
<protein>
    <submittedName>
        <fullName evidence="6">Restriction endonuclease subunit S</fullName>
        <ecNumber evidence="6">3.1.21.-</ecNumber>
    </submittedName>
</protein>
<dbReference type="RefSeq" id="WP_308895070.1">
    <property type="nucleotide sequence ID" value="NZ_CP133218.1"/>
</dbReference>
<dbReference type="InterPro" id="IPR051212">
    <property type="entry name" value="Type-I_RE_S_subunit"/>
</dbReference>
<accession>A0ABY9MQS7</accession>
<dbReference type="InterPro" id="IPR000055">
    <property type="entry name" value="Restrct_endonuc_typeI_TRD"/>
</dbReference>
<feature type="domain" description="Type I restriction modification DNA specificity" evidence="5">
    <location>
        <begin position="200"/>
        <end position="364"/>
    </location>
</feature>
<evidence type="ECO:0000256" key="4">
    <source>
        <dbReference type="SAM" id="Coils"/>
    </source>
</evidence>
<evidence type="ECO:0000256" key="1">
    <source>
        <dbReference type="ARBA" id="ARBA00010923"/>
    </source>
</evidence>
<dbReference type="SUPFAM" id="SSF116734">
    <property type="entry name" value="DNA methylase specificity domain"/>
    <property type="match status" value="2"/>
</dbReference>
<comment type="similarity">
    <text evidence="1">Belongs to the type-I restriction system S methylase family.</text>
</comment>
<evidence type="ECO:0000256" key="2">
    <source>
        <dbReference type="ARBA" id="ARBA00022747"/>
    </source>
</evidence>
<dbReference type="InterPro" id="IPR044946">
    <property type="entry name" value="Restrct_endonuc_typeI_TRD_sf"/>
</dbReference>
<name>A0ABY9MQS7_9GAMM</name>
<sequence>MLKAGWKRDKFANLLQKVGTIDPAKQPKMIFKYVDVSSVSRETLEIDNVQEILGKDAPSRARRYIKKGDILFATIRPTLKRIAIVPDYLDGQVCSTGYFVFRATSEIYNGYIFYYLLSKSFSDAMESLQKGASYPAVNDNDVKDQFVIYPSLPEQKRIVAILDEAFANISQAVANAEKNLVNARELFDSYLNEVFTRKGDGWEDFALNSVCVVERGSSPRPIDAYTTTEIDGVNWIKIGDTKGVGKYIERTKEKITPAGALKSRRVDPGDFILTNSMSYGKPYIMATTGYIHDGWFALRLNDGVDTEFFYYLLSSQVVQNQFSQLAAGAIVKNISGDLVKKTILPIPPKQKQIEIAQCADSLLEKVQELEGVYRRKLAALAELKQTLLQKAFTGELTAANHLHPQ</sequence>
<keyword evidence="6" id="KW-0540">Nuclease</keyword>
<feature type="domain" description="Type I restriction modification DNA specificity" evidence="5">
    <location>
        <begin position="62"/>
        <end position="167"/>
    </location>
</feature>
<dbReference type="Gene3D" id="3.90.220.20">
    <property type="entry name" value="DNA methylase specificity domains"/>
    <property type="match status" value="2"/>
</dbReference>
<dbReference type="EMBL" id="CP133218">
    <property type="protein sequence ID" value="WML90576.1"/>
    <property type="molecule type" value="Genomic_DNA"/>
</dbReference>
<evidence type="ECO:0000313" key="6">
    <source>
        <dbReference type="EMBL" id="WML90576.1"/>
    </source>
</evidence>
<evidence type="ECO:0000313" key="7">
    <source>
        <dbReference type="Proteomes" id="UP001236657"/>
    </source>
</evidence>
<reference evidence="6 7" key="1">
    <citation type="submission" date="2023-08" db="EMBL/GenBank/DDBJ databases">
        <title>New molecular markers tilS and rpoB for phylogenetic and monitoring studies of the genus Thiothrix biodiversity.</title>
        <authorList>
            <person name="Ravin N.V."/>
            <person name="Smolyakov D."/>
            <person name="Markov N.D."/>
            <person name="Beletsky A.V."/>
            <person name="Mardanov A.V."/>
            <person name="Rudenko T.S."/>
            <person name="Grabovich M.Y."/>
        </authorList>
    </citation>
    <scope>NUCLEOTIDE SEQUENCE [LARGE SCALE GENOMIC DNA]</scope>
    <source>
        <strain evidence="6 7">MK1</strain>
    </source>
</reference>
<feature type="coiled-coil region" evidence="4">
    <location>
        <begin position="166"/>
        <end position="193"/>
    </location>
</feature>
<keyword evidence="4" id="KW-0175">Coiled coil</keyword>
<keyword evidence="3" id="KW-0238">DNA-binding</keyword>
<keyword evidence="6" id="KW-0378">Hydrolase</keyword>